<organism evidence="4 5">
    <name type="scientific">Actinoallomurus iriomotensis</name>
    <dbReference type="NCBI Taxonomy" id="478107"/>
    <lineage>
        <taxon>Bacteria</taxon>
        <taxon>Bacillati</taxon>
        <taxon>Actinomycetota</taxon>
        <taxon>Actinomycetes</taxon>
        <taxon>Streptosporangiales</taxon>
        <taxon>Thermomonosporaceae</taxon>
        <taxon>Actinoallomurus</taxon>
    </lineage>
</organism>
<name>A0A9W6S636_9ACTN</name>
<feature type="compositionally biased region" description="Basic and acidic residues" evidence="1">
    <location>
        <begin position="794"/>
        <end position="803"/>
    </location>
</feature>
<dbReference type="Gene3D" id="3.40.50.300">
    <property type="entry name" value="P-loop containing nucleotide triphosphate hydrolases"/>
    <property type="match status" value="2"/>
</dbReference>
<evidence type="ECO:0000313" key="5">
    <source>
        <dbReference type="Proteomes" id="UP001165074"/>
    </source>
</evidence>
<feature type="compositionally biased region" description="Pro residues" evidence="1">
    <location>
        <begin position="821"/>
        <end position="831"/>
    </location>
</feature>
<evidence type="ECO:0000259" key="3">
    <source>
        <dbReference type="Pfam" id="PF01935"/>
    </source>
</evidence>
<dbReference type="PANTHER" id="PTHR30121">
    <property type="entry name" value="UNCHARACTERIZED PROTEIN YJGR-RELATED"/>
    <property type="match status" value="1"/>
</dbReference>
<keyword evidence="2" id="KW-0812">Transmembrane</keyword>
<dbReference type="Pfam" id="PF01935">
    <property type="entry name" value="DUF87"/>
    <property type="match status" value="1"/>
</dbReference>
<dbReference type="PANTHER" id="PTHR30121:SF11">
    <property type="entry name" value="AAA+ ATPASE DOMAIN-CONTAINING PROTEIN"/>
    <property type="match status" value="1"/>
</dbReference>
<feature type="domain" description="Helicase HerA central" evidence="3">
    <location>
        <begin position="402"/>
        <end position="473"/>
    </location>
</feature>
<keyword evidence="2" id="KW-0472">Membrane</keyword>
<feature type="region of interest" description="Disordered" evidence="1">
    <location>
        <begin position="784"/>
        <end position="831"/>
    </location>
</feature>
<gene>
    <name evidence="4" type="ORF">Airi02_039940</name>
</gene>
<dbReference type="AlphaFoldDB" id="A0A9W6S636"/>
<dbReference type="CDD" id="cd01127">
    <property type="entry name" value="TrwB_TraG_TraD_VirD4"/>
    <property type="match status" value="2"/>
</dbReference>
<keyword evidence="5" id="KW-1185">Reference proteome</keyword>
<evidence type="ECO:0000256" key="1">
    <source>
        <dbReference type="SAM" id="MobiDB-lite"/>
    </source>
</evidence>
<sequence>MIRLRRDAVTNSPAGRLVQDPLGALTLGWRLAIHLLLAHLIAVAGTALAVTALALTVRELIRRWRQQRLADGARMVHIQVPPQVAEPAAAVFWANLIGLLRPRLKRWLFGQPHLAFEYLWDGPQLHIRLWVPGVVPTALIARAIEAAWPAARTTITAPTPPFPDHAMATGGVLRLARADHHPIATTHAEDPIRPLLGAGTGIGPSQTALMQILVRPVTGRRLRRAHRAAAHLRGATQPTPVGRLLDLLTPGTTPTRPTGIVTHPERAGEIRAILDKAAAPRFAVAIRYAAATSFTTDLAASRAWVRGRAHALAAAFAVFSGRNHFTRHRLPHPAHALTERRMGHGDLLSIGELAAIAHLPYDPAVPGLARAGANSIPPPPQVAAGGHSCKLLGDADAGPARPIALRLADARQHLHVLGATGAGKSTLLAHLILADASAGRAAVVIDPRGDLINDLLDRLPETAATRVWLIDPDTTPPPALGVLTGPDAHLASDNLVGIFRRIFTDSWGPRTDDILRSAVLTLQRTAGATLADVPRLLTDETYRARATRRLTDDILTGFWTWYSGLSPEARANVIGPVMNKLRAFLLRPFVRAVVGTPGPGLNMPRLLDHGGLLLVRVPKGTLGDDTARLLGSFVVAKVWETITARAHQPETRRRDAALVIDEAHSFLNLPHGIEEMLAEARAYRLSVTLAHQNLAQFPPGMRDAVATNARNKVIFAVSPHDARDLAPLTRPNLTEHDLTNLAAYQAATRLITANSETPAFTLTTRPLPAPAPDRAELCRNAARTNAATTHRPPPLHDPRHPSPDETETASHQTASGGPGPGDEPPSAQPPA</sequence>
<keyword evidence="2" id="KW-1133">Transmembrane helix</keyword>
<dbReference type="InterPro" id="IPR002789">
    <property type="entry name" value="HerA_central"/>
</dbReference>
<evidence type="ECO:0000256" key="2">
    <source>
        <dbReference type="SAM" id="Phobius"/>
    </source>
</evidence>
<reference evidence="4" key="1">
    <citation type="submission" date="2023-03" db="EMBL/GenBank/DDBJ databases">
        <title>Actinoallomurus iriomotensis NBRC 103684.</title>
        <authorList>
            <person name="Ichikawa N."/>
            <person name="Sato H."/>
            <person name="Tonouchi N."/>
        </authorList>
    </citation>
    <scope>NUCLEOTIDE SEQUENCE</scope>
    <source>
        <strain evidence="4">NBRC 103684</strain>
    </source>
</reference>
<evidence type="ECO:0000313" key="4">
    <source>
        <dbReference type="EMBL" id="GLY86065.1"/>
    </source>
</evidence>
<comment type="caution">
    <text evidence="4">The sequence shown here is derived from an EMBL/GenBank/DDBJ whole genome shotgun (WGS) entry which is preliminary data.</text>
</comment>
<proteinExistence type="predicted"/>
<dbReference type="InterPro" id="IPR051162">
    <property type="entry name" value="T4SS_component"/>
</dbReference>
<dbReference type="EMBL" id="BSTK01000005">
    <property type="protein sequence ID" value="GLY86065.1"/>
    <property type="molecule type" value="Genomic_DNA"/>
</dbReference>
<dbReference type="InterPro" id="IPR027417">
    <property type="entry name" value="P-loop_NTPase"/>
</dbReference>
<dbReference type="Proteomes" id="UP001165074">
    <property type="component" value="Unassembled WGS sequence"/>
</dbReference>
<accession>A0A9W6S636</accession>
<feature type="transmembrane region" description="Helical" evidence="2">
    <location>
        <begin position="31"/>
        <end position="57"/>
    </location>
</feature>
<dbReference type="SUPFAM" id="SSF52540">
    <property type="entry name" value="P-loop containing nucleoside triphosphate hydrolases"/>
    <property type="match status" value="1"/>
</dbReference>
<protein>
    <recommendedName>
        <fullName evidence="3">Helicase HerA central domain-containing protein</fullName>
    </recommendedName>
</protein>